<proteinExistence type="predicted"/>
<sequence>TDCLIRESRLIVGCPIAIGVRSLGTINVKISVNKPIFTLLLT</sequence>
<dbReference type="EMBL" id="LAZR01054065">
    <property type="protein sequence ID" value="KKK79361.1"/>
    <property type="molecule type" value="Genomic_DNA"/>
</dbReference>
<dbReference type="AlphaFoldDB" id="A0A0F9B479"/>
<organism evidence="1">
    <name type="scientific">marine sediment metagenome</name>
    <dbReference type="NCBI Taxonomy" id="412755"/>
    <lineage>
        <taxon>unclassified sequences</taxon>
        <taxon>metagenomes</taxon>
        <taxon>ecological metagenomes</taxon>
    </lineage>
</organism>
<protein>
    <submittedName>
        <fullName evidence="1">Uncharacterized protein</fullName>
    </submittedName>
</protein>
<accession>A0A0F9B479</accession>
<gene>
    <name evidence="1" type="ORF">LCGC14_2834270</name>
</gene>
<feature type="non-terminal residue" evidence="1">
    <location>
        <position position="1"/>
    </location>
</feature>
<comment type="caution">
    <text evidence="1">The sequence shown here is derived from an EMBL/GenBank/DDBJ whole genome shotgun (WGS) entry which is preliminary data.</text>
</comment>
<name>A0A0F9B479_9ZZZZ</name>
<evidence type="ECO:0000313" key="1">
    <source>
        <dbReference type="EMBL" id="KKK79361.1"/>
    </source>
</evidence>
<reference evidence="1" key="1">
    <citation type="journal article" date="2015" name="Nature">
        <title>Complex archaea that bridge the gap between prokaryotes and eukaryotes.</title>
        <authorList>
            <person name="Spang A."/>
            <person name="Saw J.H."/>
            <person name="Jorgensen S.L."/>
            <person name="Zaremba-Niedzwiedzka K."/>
            <person name="Martijn J."/>
            <person name="Lind A.E."/>
            <person name="van Eijk R."/>
            <person name="Schleper C."/>
            <person name="Guy L."/>
            <person name="Ettema T.J."/>
        </authorList>
    </citation>
    <scope>NUCLEOTIDE SEQUENCE</scope>
</reference>